<accession>A0A9P7UTT3</accession>
<feature type="transmembrane region" description="Helical" evidence="1">
    <location>
        <begin position="158"/>
        <end position="181"/>
    </location>
</feature>
<feature type="transmembrane region" description="Helical" evidence="1">
    <location>
        <begin position="85"/>
        <end position="106"/>
    </location>
</feature>
<reference evidence="2" key="1">
    <citation type="journal article" date="2021" name="Genome Biol. Evol.">
        <title>The assembled and annotated genome of the fairy-ring fungus Marasmius oreades.</title>
        <authorList>
            <person name="Hiltunen M."/>
            <person name="Ament-Velasquez S.L."/>
            <person name="Johannesson H."/>
        </authorList>
    </citation>
    <scope>NUCLEOTIDE SEQUENCE</scope>
    <source>
        <strain evidence="2">03SP1</strain>
    </source>
</reference>
<feature type="transmembrane region" description="Helical" evidence="1">
    <location>
        <begin position="6"/>
        <end position="21"/>
    </location>
</feature>
<sequence length="297" mass="33106">MSKTRLGVYVILFFVGIVILCRREGNNKAKMGLLLAITTMFVMASFCFWSNMAIFMAGIQDILVNDVGQPLASKHAVYAQKYKHLASVLTVIVPFEIVIGDTIVFWRTWALCVINRKLIYIPLLLLVGTTMCSFAFLGCYVLYDWPLINPGTCNSIQITAYSLSMATNIAGTIVIGYNFWCYRQAVARYLRKCEHQVRTEKIFVLLLESGVIYSILWIVQLVLGLVSPPPTLAGEVVQQIFTAASIQLVGIYPTLLIILVYLQRSLWDSSGRSKAFVATCNSNDLKRGSTLVEDSAS</sequence>
<comment type="caution">
    <text evidence="2">The sequence shown here is derived from an EMBL/GenBank/DDBJ whole genome shotgun (WGS) entry which is preliminary data.</text>
</comment>
<keyword evidence="1" id="KW-0812">Transmembrane</keyword>
<dbReference type="OrthoDB" id="2744793at2759"/>
<evidence type="ECO:0000256" key="1">
    <source>
        <dbReference type="SAM" id="Phobius"/>
    </source>
</evidence>
<dbReference type="KEGG" id="more:E1B28_007769"/>
<dbReference type="RefSeq" id="XP_043010627.1">
    <property type="nucleotide sequence ID" value="XM_043152541.1"/>
</dbReference>
<dbReference type="GeneID" id="66076845"/>
<protein>
    <submittedName>
        <fullName evidence="2">Uncharacterized protein</fullName>
    </submittedName>
</protein>
<evidence type="ECO:0000313" key="3">
    <source>
        <dbReference type="Proteomes" id="UP001049176"/>
    </source>
</evidence>
<evidence type="ECO:0000313" key="2">
    <source>
        <dbReference type="EMBL" id="KAG7094157.1"/>
    </source>
</evidence>
<keyword evidence="1" id="KW-0472">Membrane</keyword>
<keyword evidence="1" id="KW-1133">Transmembrane helix</keyword>
<dbReference type="AlphaFoldDB" id="A0A9P7UTT3"/>
<gene>
    <name evidence="2" type="ORF">E1B28_007769</name>
</gene>
<organism evidence="2 3">
    <name type="scientific">Marasmius oreades</name>
    <name type="common">fairy-ring Marasmius</name>
    <dbReference type="NCBI Taxonomy" id="181124"/>
    <lineage>
        <taxon>Eukaryota</taxon>
        <taxon>Fungi</taxon>
        <taxon>Dikarya</taxon>
        <taxon>Basidiomycota</taxon>
        <taxon>Agaricomycotina</taxon>
        <taxon>Agaricomycetes</taxon>
        <taxon>Agaricomycetidae</taxon>
        <taxon>Agaricales</taxon>
        <taxon>Marasmiineae</taxon>
        <taxon>Marasmiaceae</taxon>
        <taxon>Marasmius</taxon>
    </lineage>
</organism>
<dbReference type="EMBL" id="CM032184">
    <property type="protein sequence ID" value="KAG7094157.1"/>
    <property type="molecule type" value="Genomic_DNA"/>
</dbReference>
<feature type="transmembrane region" description="Helical" evidence="1">
    <location>
        <begin position="118"/>
        <end position="143"/>
    </location>
</feature>
<feature type="transmembrane region" description="Helical" evidence="1">
    <location>
        <begin position="202"/>
        <end position="227"/>
    </location>
</feature>
<name>A0A9P7UTT3_9AGAR</name>
<feature type="transmembrane region" description="Helical" evidence="1">
    <location>
        <begin position="33"/>
        <end position="59"/>
    </location>
</feature>
<proteinExistence type="predicted"/>
<keyword evidence="3" id="KW-1185">Reference proteome</keyword>
<feature type="transmembrane region" description="Helical" evidence="1">
    <location>
        <begin position="239"/>
        <end position="262"/>
    </location>
</feature>
<dbReference type="Proteomes" id="UP001049176">
    <property type="component" value="Chromosome 4"/>
</dbReference>